<evidence type="ECO:0000313" key="1">
    <source>
        <dbReference type="EMBL" id="GFQ78216.1"/>
    </source>
</evidence>
<dbReference type="OrthoDB" id="6769877at2759"/>
<evidence type="ECO:0000313" key="2">
    <source>
        <dbReference type="Proteomes" id="UP000887116"/>
    </source>
</evidence>
<accession>A0A8X6KMK9</accession>
<dbReference type="Proteomes" id="UP000887116">
    <property type="component" value="Unassembled WGS sequence"/>
</dbReference>
<gene>
    <name evidence="1" type="primary">20200932</name>
    <name evidence="1" type="ORF">TNCT_489351</name>
</gene>
<proteinExistence type="predicted"/>
<name>A0A8X6KMK9_TRICU</name>
<dbReference type="EMBL" id="BMAO01002095">
    <property type="protein sequence ID" value="GFQ78216.1"/>
    <property type="molecule type" value="Genomic_DNA"/>
</dbReference>
<dbReference type="AlphaFoldDB" id="A0A8X6KMK9"/>
<keyword evidence="2" id="KW-1185">Reference proteome</keyword>
<protein>
    <submittedName>
        <fullName evidence="1">Uncharacterized protein</fullName>
    </submittedName>
</protein>
<comment type="caution">
    <text evidence="1">The sequence shown here is derived from an EMBL/GenBank/DDBJ whole genome shotgun (WGS) entry which is preliminary data.</text>
</comment>
<sequence>MHSIPIQSVNHSADMPFSDSPEKYEIVKDYVEEEEFFRHGASHDSDFEVDDLNEPHRLNRAELNEIVRDNLSKQKAELMASRLHQWNLLLSGVKITEYRTREKNLLHFFEKKEHVVACIGVNGLMNFMNMNYDQITGAYL</sequence>
<organism evidence="1 2">
    <name type="scientific">Trichonephila clavata</name>
    <name type="common">Joro spider</name>
    <name type="synonym">Nephila clavata</name>
    <dbReference type="NCBI Taxonomy" id="2740835"/>
    <lineage>
        <taxon>Eukaryota</taxon>
        <taxon>Metazoa</taxon>
        <taxon>Ecdysozoa</taxon>
        <taxon>Arthropoda</taxon>
        <taxon>Chelicerata</taxon>
        <taxon>Arachnida</taxon>
        <taxon>Araneae</taxon>
        <taxon>Araneomorphae</taxon>
        <taxon>Entelegynae</taxon>
        <taxon>Araneoidea</taxon>
        <taxon>Nephilidae</taxon>
        <taxon>Trichonephila</taxon>
    </lineage>
</organism>
<reference evidence="1" key="1">
    <citation type="submission" date="2020-07" db="EMBL/GenBank/DDBJ databases">
        <title>Multicomponent nature underlies the extraordinary mechanical properties of spider dragline silk.</title>
        <authorList>
            <person name="Kono N."/>
            <person name="Nakamura H."/>
            <person name="Mori M."/>
            <person name="Yoshida Y."/>
            <person name="Ohtoshi R."/>
            <person name="Malay A.D."/>
            <person name="Moran D.A.P."/>
            <person name="Tomita M."/>
            <person name="Numata K."/>
            <person name="Arakawa K."/>
        </authorList>
    </citation>
    <scope>NUCLEOTIDE SEQUENCE</scope>
</reference>